<feature type="transmembrane region" description="Helical" evidence="2">
    <location>
        <begin position="184"/>
        <end position="207"/>
    </location>
</feature>
<name>A0ABR3VEN0_HUMIN</name>
<feature type="transmembrane region" description="Helical" evidence="2">
    <location>
        <begin position="107"/>
        <end position="130"/>
    </location>
</feature>
<keyword evidence="2" id="KW-0812">Transmembrane</keyword>
<feature type="compositionally biased region" description="Polar residues" evidence="1">
    <location>
        <begin position="380"/>
        <end position="402"/>
    </location>
</feature>
<feature type="compositionally biased region" description="Pro residues" evidence="1">
    <location>
        <begin position="48"/>
        <end position="58"/>
    </location>
</feature>
<comment type="caution">
    <text evidence="3">The sequence shown here is derived from an EMBL/GenBank/DDBJ whole genome shotgun (WGS) entry which is preliminary data.</text>
</comment>
<reference evidence="3 4" key="1">
    <citation type="journal article" date="2024" name="Commun. Biol.">
        <title>Comparative genomic analysis of thermophilic fungi reveals convergent evolutionary adaptations and gene losses.</title>
        <authorList>
            <person name="Steindorff A.S."/>
            <person name="Aguilar-Pontes M.V."/>
            <person name="Robinson A.J."/>
            <person name="Andreopoulos B."/>
            <person name="LaButti K."/>
            <person name="Kuo A."/>
            <person name="Mondo S."/>
            <person name="Riley R."/>
            <person name="Otillar R."/>
            <person name="Haridas S."/>
            <person name="Lipzen A."/>
            <person name="Grimwood J."/>
            <person name="Schmutz J."/>
            <person name="Clum A."/>
            <person name="Reid I.D."/>
            <person name="Moisan M.C."/>
            <person name="Butler G."/>
            <person name="Nguyen T.T.M."/>
            <person name="Dewar K."/>
            <person name="Conant G."/>
            <person name="Drula E."/>
            <person name="Henrissat B."/>
            <person name="Hansel C."/>
            <person name="Singer S."/>
            <person name="Hutchinson M.I."/>
            <person name="de Vries R.P."/>
            <person name="Natvig D.O."/>
            <person name="Powell A.J."/>
            <person name="Tsang A."/>
            <person name="Grigoriev I.V."/>
        </authorList>
    </citation>
    <scope>NUCLEOTIDE SEQUENCE [LARGE SCALE GENOMIC DNA]</scope>
    <source>
        <strain evidence="3 4">CBS 620.91</strain>
    </source>
</reference>
<evidence type="ECO:0000256" key="1">
    <source>
        <dbReference type="SAM" id="MobiDB-lite"/>
    </source>
</evidence>
<feature type="region of interest" description="Disordered" evidence="1">
    <location>
        <begin position="1"/>
        <end position="71"/>
    </location>
</feature>
<dbReference type="InterPro" id="IPR036259">
    <property type="entry name" value="MFS_trans_sf"/>
</dbReference>
<dbReference type="EMBL" id="JAZGSY010000120">
    <property type="protein sequence ID" value="KAL1840267.1"/>
    <property type="molecule type" value="Genomic_DNA"/>
</dbReference>
<dbReference type="Proteomes" id="UP001583172">
    <property type="component" value="Unassembled WGS sequence"/>
</dbReference>
<evidence type="ECO:0000256" key="2">
    <source>
        <dbReference type="SAM" id="Phobius"/>
    </source>
</evidence>
<evidence type="ECO:0000313" key="4">
    <source>
        <dbReference type="Proteomes" id="UP001583172"/>
    </source>
</evidence>
<feature type="compositionally biased region" description="Low complexity" evidence="1">
    <location>
        <begin position="19"/>
        <end position="33"/>
    </location>
</feature>
<protein>
    <recommendedName>
        <fullName evidence="5">MARVEL domain-containing protein</fullName>
    </recommendedName>
</protein>
<dbReference type="SUPFAM" id="SSF103473">
    <property type="entry name" value="MFS general substrate transporter"/>
    <property type="match status" value="1"/>
</dbReference>
<keyword evidence="2" id="KW-1133">Transmembrane helix</keyword>
<accession>A0ABR3VEN0</accession>
<evidence type="ECO:0008006" key="5">
    <source>
        <dbReference type="Google" id="ProtNLM"/>
    </source>
</evidence>
<evidence type="ECO:0000313" key="3">
    <source>
        <dbReference type="EMBL" id="KAL1840267.1"/>
    </source>
</evidence>
<feature type="transmembrane region" description="Helical" evidence="2">
    <location>
        <begin position="150"/>
        <end position="172"/>
    </location>
</feature>
<feature type="transmembrane region" description="Helical" evidence="2">
    <location>
        <begin position="236"/>
        <end position="257"/>
    </location>
</feature>
<proteinExistence type="predicted"/>
<sequence length="402" mass="43835">MAGDGTRATEPSRGESSRTQEQPQSQSESTRQPAENREQGQNGNATPPQVPLQPLPPPHNEKSRSRRQSVPPVSYGVQYAPYQPQPPLAEPPRLPRPYHPKWHLTKLALVSLSLVVSAIIFAICITLGVFNAPYYVRSSWYGIYPIDYEFGTSGATAGLAIVVGTLELLVTMRSSRRVGMHPGVLVAFHLFIWLLAIFAILVAAIYATDTYRYSDYDYPKEQFDELLDQCRAYEKALLAFDCILLAIHFVLFVGACVDTHEINTQKKKVVLVPMPVNEAAYRASYHPGAVPYPVYPPPVAYATPAGGARASVPPPQPVMYGGYYAPAAQGAAVPPQVVNPGFQGYYAPVVVADTSAGHRRRSSQSRGSRRQSRGAPASQPTEQPAVQNDQAKGETSTTEKAS</sequence>
<feature type="compositionally biased region" description="Basic residues" evidence="1">
    <location>
        <begin position="357"/>
        <end position="372"/>
    </location>
</feature>
<gene>
    <name evidence="3" type="ORF">VTJ49DRAFT_645</name>
</gene>
<keyword evidence="4" id="KW-1185">Reference proteome</keyword>
<feature type="region of interest" description="Disordered" evidence="1">
    <location>
        <begin position="355"/>
        <end position="402"/>
    </location>
</feature>
<keyword evidence="2" id="KW-0472">Membrane</keyword>
<organism evidence="3 4">
    <name type="scientific">Humicola insolens</name>
    <name type="common">Soft-rot fungus</name>
    <dbReference type="NCBI Taxonomy" id="85995"/>
    <lineage>
        <taxon>Eukaryota</taxon>
        <taxon>Fungi</taxon>
        <taxon>Dikarya</taxon>
        <taxon>Ascomycota</taxon>
        <taxon>Pezizomycotina</taxon>
        <taxon>Sordariomycetes</taxon>
        <taxon>Sordariomycetidae</taxon>
        <taxon>Sordariales</taxon>
        <taxon>Chaetomiaceae</taxon>
        <taxon>Mycothermus</taxon>
    </lineage>
</organism>